<dbReference type="InterPro" id="IPR050765">
    <property type="entry name" value="Riboflavin_Biosynth_HTPR"/>
</dbReference>
<dbReference type="Pfam" id="PF01872">
    <property type="entry name" value="RibD_C"/>
    <property type="match status" value="1"/>
</dbReference>
<evidence type="ECO:0000259" key="1">
    <source>
        <dbReference type="Pfam" id="PF01872"/>
    </source>
</evidence>
<organism evidence="2 3">
    <name type="scientific">Pseudoduganella guangdongensis</name>
    <dbReference type="NCBI Taxonomy" id="2692179"/>
    <lineage>
        <taxon>Bacteria</taxon>
        <taxon>Pseudomonadati</taxon>
        <taxon>Pseudomonadota</taxon>
        <taxon>Betaproteobacteria</taxon>
        <taxon>Burkholderiales</taxon>
        <taxon>Oxalobacteraceae</taxon>
        <taxon>Telluria group</taxon>
        <taxon>Pseudoduganella</taxon>
    </lineage>
</organism>
<dbReference type="AlphaFoldDB" id="A0A6N9HNJ4"/>
<dbReference type="Gene3D" id="3.40.430.10">
    <property type="entry name" value="Dihydrofolate Reductase, subunit A"/>
    <property type="match status" value="1"/>
</dbReference>
<feature type="domain" description="Bacterial bifunctional deaminase-reductase C-terminal" evidence="1">
    <location>
        <begin position="3"/>
        <end position="179"/>
    </location>
</feature>
<reference evidence="2 3" key="1">
    <citation type="submission" date="2019-12" db="EMBL/GenBank/DDBJ databases">
        <title>Novel species isolated from a subtropical stream in China.</title>
        <authorList>
            <person name="Lu H."/>
        </authorList>
    </citation>
    <scope>NUCLEOTIDE SEQUENCE [LARGE SCALE GENOMIC DNA]</scope>
    <source>
        <strain evidence="2 3">DS3</strain>
    </source>
</reference>
<keyword evidence="3" id="KW-1185">Reference proteome</keyword>
<sequence>MRKFIAALQVSLDGFIEGDAGQLDWVDSWGDCFDLGPRIDACLLGGNMYPAYEQYWSTILGDPTAILPHTCNPATEGELAYARFSQTTPHYVLSTGMGKPAWEHTTVLRHMDDVHRLKQAPGKDIHVVGGATLVASLMKADLLDEMQLVVHPVLLGAGKPLFSGLSAQKRLKAGTCAQLSGGRVKLTYLSN</sequence>
<proteinExistence type="predicted"/>
<name>A0A6N9HNJ4_9BURK</name>
<dbReference type="PANTHER" id="PTHR38011:SF11">
    <property type="entry name" value="2,5-DIAMINO-6-RIBOSYLAMINO-4(3H)-PYRIMIDINONE 5'-PHOSPHATE REDUCTASE"/>
    <property type="match status" value="1"/>
</dbReference>
<evidence type="ECO:0000313" key="3">
    <source>
        <dbReference type="Proteomes" id="UP000448575"/>
    </source>
</evidence>
<dbReference type="InterPro" id="IPR002734">
    <property type="entry name" value="RibDG_C"/>
</dbReference>
<comment type="caution">
    <text evidence="2">The sequence shown here is derived from an EMBL/GenBank/DDBJ whole genome shotgun (WGS) entry which is preliminary data.</text>
</comment>
<dbReference type="GO" id="GO:0009231">
    <property type="term" value="P:riboflavin biosynthetic process"/>
    <property type="evidence" value="ECO:0007669"/>
    <property type="project" value="InterPro"/>
</dbReference>
<protein>
    <submittedName>
        <fullName evidence="2">Dihydrofolate reductase</fullName>
    </submittedName>
</protein>
<gene>
    <name evidence="2" type="ORF">GTP41_22385</name>
</gene>
<dbReference type="PANTHER" id="PTHR38011">
    <property type="entry name" value="DIHYDROFOLATE REDUCTASE FAMILY PROTEIN (AFU_ORTHOLOGUE AFUA_8G06820)"/>
    <property type="match status" value="1"/>
</dbReference>
<accession>A0A6N9HNJ4</accession>
<dbReference type="Proteomes" id="UP000448575">
    <property type="component" value="Unassembled WGS sequence"/>
</dbReference>
<dbReference type="EMBL" id="WWCJ01000021">
    <property type="protein sequence ID" value="MYN04847.1"/>
    <property type="molecule type" value="Genomic_DNA"/>
</dbReference>
<dbReference type="InterPro" id="IPR024072">
    <property type="entry name" value="DHFR-like_dom_sf"/>
</dbReference>
<evidence type="ECO:0000313" key="2">
    <source>
        <dbReference type="EMBL" id="MYN04847.1"/>
    </source>
</evidence>
<dbReference type="SUPFAM" id="SSF53597">
    <property type="entry name" value="Dihydrofolate reductase-like"/>
    <property type="match status" value="1"/>
</dbReference>
<dbReference type="RefSeq" id="WP_161027796.1">
    <property type="nucleotide sequence ID" value="NZ_WWCJ01000021.1"/>
</dbReference>
<dbReference type="GO" id="GO:0008703">
    <property type="term" value="F:5-amino-6-(5-phosphoribosylamino)uracil reductase activity"/>
    <property type="evidence" value="ECO:0007669"/>
    <property type="project" value="InterPro"/>
</dbReference>